<proteinExistence type="predicted"/>
<keyword evidence="2" id="KW-0812">Transmembrane</keyword>
<feature type="region of interest" description="Disordered" evidence="1">
    <location>
        <begin position="156"/>
        <end position="197"/>
    </location>
</feature>
<reference evidence="3 4" key="1">
    <citation type="submission" date="2016-10" db="EMBL/GenBank/DDBJ databases">
        <authorList>
            <person name="de Groot N.N."/>
        </authorList>
    </citation>
    <scope>NUCLEOTIDE SEQUENCE [LARGE SCALE GENOMIC DNA]</scope>
    <source>
        <strain evidence="3 4">TC2-24</strain>
    </source>
</reference>
<protein>
    <submittedName>
        <fullName evidence="3">Uncharacterized protein</fullName>
    </submittedName>
</protein>
<keyword evidence="2" id="KW-1133">Transmembrane helix</keyword>
<evidence type="ECO:0000313" key="4">
    <source>
        <dbReference type="Proteomes" id="UP000199373"/>
    </source>
</evidence>
<feature type="transmembrane region" description="Helical" evidence="2">
    <location>
        <begin position="69"/>
        <end position="89"/>
    </location>
</feature>
<dbReference type="Proteomes" id="UP000199373">
    <property type="component" value="Unassembled WGS sequence"/>
</dbReference>
<dbReference type="EMBL" id="FOIQ01000005">
    <property type="protein sequence ID" value="SEW20681.1"/>
    <property type="molecule type" value="Genomic_DNA"/>
</dbReference>
<keyword evidence="2" id="KW-0472">Membrane</keyword>
<keyword evidence="4" id="KW-1185">Reference proteome</keyword>
<feature type="transmembrane region" description="Helical" evidence="2">
    <location>
        <begin position="34"/>
        <end position="57"/>
    </location>
</feature>
<sequence>MIDILIVLFCGTRIGRVILGLLIVYFFVALMGWAIVPFLAIIIGGLCIHASISGIEYCEKGVKMRKTPLIVGSFFLVFALLFIIGSRYYNEKERLARKTYHYYVSSKTEETIDDDTYVPDSVITTKMEKPKSVRASHPSTSSSQTVSSYYFSSSYLDDDEEEDDDDNMRGFDPVSEDDMEDNGMSRYMENTDDEGWD</sequence>
<evidence type="ECO:0000256" key="1">
    <source>
        <dbReference type="SAM" id="MobiDB-lite"/>
    </source>
</evidence>
<name>A0A1I0Q1M2_9BACT</name>
<gene>
    <name evidence="3" type="ORF">SAMN04487850_2138</name>
</gene>
<feature type="compositionally biased region" description="Acidic residues" evidence="1">
    <location>
        <begin position="156"/>
        <end position="166"/>
    </location>
</feature>
<organism evidence="3 4">
    <name type="scientific">Prevotella aff. ruminicola Tc2-24</name>
    <dbReference type="NCBI Taxonomy" id="81582"/>
    <lineage>
        <taxon>Bacteria</taxon>
        <taxon>Pseudomonadati</taxon>
        <taxon>Bacteroidota</taxon>
        <taxon>Bacteroidia</taxon>
        <taxon>Bacteroidales</taxon>
        <taxon>Prevotellaceae</taxon>
        <taxon>Prevotella</taxon>
    </lineage>
</organism>
<evidence type="ECO:0000313" key="3">
    <source>
        <dbReference type="EMBL" id="SEW20681.1"/>
    </source>
</evidence>
<evidence type="ECO:0000256" key="2">
    <source>
        <dbReference type="SAM" id="Phobius"/>
    </source>
</evidence>
<dbReference type="AlphaFoldDB" id="A0A1I0Q1M2"/>
<accession>A0A1I0Q1M2</accession>